<dbReference type="GO" id="GO:0000428">
    <property type="term" value="C:DNA-directed RNA polymerase complex"/>
    <property type="evidence" value="ECO:0007669"/>
    <property type="project" value="UniProtKB-KW"/>
</dbReference>
<evidence type="ECO:0000256" key="1">
    <source>
        <dbReference type="SAM" id="MobiDB-lite"/>
    </source>
</evidence>
<dbReference type="RefSeq" id="XP_067716872.1">
    <property type="nucleotide sequence ID" value="XM_067860771.1"/>
</dbReference>
<name>A0AAV4LYK3_BABCB</name>
<evidence type="ECO:0000313" key="2">
    <source>
        <dbReference type="EMBL" id="GIX64803.1"/>
    </source>
</evidence>
<proteinExistence type="predicted"/>
<accession>A0AAV4LYK3</accession>
<organism evidence="2 3">
    <name type="scientific">Babesia caballi</name>
    <dbReference type="NCBI Taxonomy" id="5871"/>
    <lineage>
        <taxon>Eukaryota</taxon>
        <taxon>Sar</taxon>
        <taxon>Alveolata</taxon>
        <taxon>Apicomplexa</taxon>
        <taxon>Aconoidasida</taxon>
        <taxon>Piroplasmida</taxon>
        <taxon>Babesiidae</taxon>
        <taxon>Babesia</taxon>
    </lineage>
</organism>
<gene>
    <name evidence="2" type="ORF">BcabD6B2_42380</name>
</gene>
<dbReference type="AlphaFoldDB" id="A0AAV4LYK3"/>
<dbReference type="EMBL" id="BPLF01000003">
    <property type="protein sequence ID" value="GIX64803.1"/>
    <property type="molecule type" value="Genomic_DNA"/>
</dbReference>
<dbReference type="Proteomes" id="UP001497744">
    <property type="component" value="Unassembled WGS sequence"/>
</dbReference>
<keyword evidence="3" id="KW-1185">Reference proteome</keyword>
<reference evidence="2 3" key="1">
    <citation type="submission" date="2021-06" db="EMBL/GenBank/DDBJ databases">
        <title>Genome sequence of Babesia caballi.</title>
        <authorList>
            <person name="Yamagishi J."/>
            <person name="Kidaka T."/>
            <person name="Ochi A."/>
        </authorList>
    </citation>
    <scope>NUCLEOTIDE SEQUENCE [LARGE SCALE GENOMIC DNA]</scope>
    <source>
        <strain evidence="2">USDA-D6B2</strain>
    </source>
</reference>
<evidence type="ECO:0000313" key="3">
    <source>
        <dbReference type="Proteomes" id="UP001497744"/>
    </source>
</evidence>
<keyword evidence="2" id="KW-0240">DNA-directed RNA polymerase</keyword>
<comment type="caution">
    <text evidence="2">The sequence shown here is derived from an EMBL/GenBank/DDBJ whole genome shotgun (WGS) entry which is preliminary data.</text>
</comment>
<sequence length="88" mass="9559">MDMPEEITELRSGGQAHQPVEHLSDRGRWTGLCGLLLVLMAEIRYGAEVEPGEEIVIRDSPRRLPVSETAALELLEEPGVGCGIGCAF</sequence>
<feature type="region of interest" description="Disordered" evidence="1">
    <location>
        <begin position="1"/>
        <end position="21"/>
    </location>
</feature>
<protein>
    <submittedName>
        <fullName evidence="2">DNA-directed RNA polymerase subunit A</fullName>
    </submittedName>
</protein>
<dbReference type="GeneID" id="94196284"/>
<keyword evidence="2" id="KW-0804">Transcription</keyword>